<evidence type="ECO:0000256" key="4">
    <source>
        <dbReference type="ARBA" id="ARBA00022840"/>
    </source>
</evidence>
<dbReference type="InterPro" id="IPR007371">
    <property type="entry name" value="TPK_catalytic"/>
</dbReference>
<dbReference type="PANTHER" id="PTHR41299">
    <property type="entry name" value="THIAMINE PYROPHOSPHOKINASE"/>
    <property type="match status" value="1"/>
</dbReference>
<dbReference type="Pfam" id="PF04265">
    <property type="entry name" value="TPK_B1_binding"/>
    <property type="match status" value="1"/>
</dbReference>
<dbReference type="OrthoDB" id="9804377at2"/>
<evidence type="ECO:0000256" key="2">
    <source>
        <dbReference type="ARBA" id="ARBA00022741"/>
    </source>
</evidence>
<dbReference type="NCBIfam" id="TIGR01378">
    <property type="entry name" value="thi_PPkinase"/>
    <property type="match status" value="1"/>
</dbReference>
<keyword evidence="4" id="KW-0067">ATP-binding</keyword>
<dbReference type="CDD" id="cd07995">
    <property type="entry name" value="TPK"/>
    <property type="match status" value="1"/>
</dbReference>
<dbReference type="InterPro" id="IPR036759">
    <property type="entry name" value="TPK_catalytic_sf"/>
</dbReference>
<keyword evidence="2" id="KW-0547">Nucleotide-binding</keyword>
<gene>
    <name evidence="7" type="ORF">L21TH_0677</name>
</gene>
<evidence type="ECO:0000313" key="7">
    <source>
        <dbReference type="EMBL" id="EOD01323.1"/>
    </source>
</evidence>
<dbReference type="SUPFAM" id="SSF63862">
    <property type="entry name" value="Thiamin pyrophosphokinase, substrate-binding domain"/>
    <property type="match status" value="1"/>
</dbReference>
<dbReference type="PATRIC" id="fig|1304284.3.peg.666"/>
<proteinExistence type="predicted"/>
<dbReference type="InterPro" id="IPR053149">
    <property type="entry name" value="TPK"/>
</dbReference>
<dbReference type="PANTHER" id="PTHR41299:SF1">
    <property type="entry name" value="THIAMINE PYROPHOSPHOKINASE"/>
    <property type="match status" value="1"/>
</dbReference>
<dbReference type="AlphaFoldDB" id="R1AVV6"/>
<dbReference type="Proteomes" id="UP000013378">
    <property type="component" value="Unassembled WGS sequence"/>
</dbReference>
<dbReference type="RefSeq" id="WP_006308922.1">
    <property type="nucleotide sequence ID" value="NZ_ARZA01000066.1"/>
</dbReference>
<sequence length="211" mass="23224">MKALIISSGNIKDTKILVELHKQVDLTICADGGSAYAIKANIEPDIVIGDLDSIDKGTLKVIENNNIKIFKYPTKKDMTDTELAIEYAIEKGVNEIIFTGVTGNRLDHTLSNIMLLYKLLKIGVKGKIIDSNNEIYITDNSLNLQRQNGTYVSIIPLVNDLQGVTLKGFEYETENIDIKIGSTLGISNEIKDKKGSINIKNGVALVIKSRD</sequence>
<accession>R1AVV6</accession>
<evidence type="ECO:0000256" key="5">
    <source>
        <dbReference type="NCBIfam" id="TIGR01378"/>
    </source>
</evidence>
<feature type="domain" description="Thiamin pyrophosphokinase thiamin-binding" evidence="6">
    <location>
        <begin position="126"/>
        <end position="205"/>
    </location>
</feature>
<dbReference type="InterPro" id="IPR036371">
    <property type="entry name" value="TPK_B1-bd_sf"/>
</dbReference>
<dbReference type="STRING" id="1304284.L21TH_0677"/>
<reference evidence="7 8" key="1">
    <citation type="journal article" date="2015" name="Geomicrobiol. J.">
        <title>Caldisalinibacter kiritimatiensis gen. nov., sp. nov., a moderately thermohalophilic thiosulfate-reducing bacterium from a hypersaline microbial mat.</title>
        <authorList>
            <person name="Ben Hania W."/>
            <person name="Joseph M."/>
            <person name="Fiebig A."/>
            <person name="Bunk B."/>
            <person name="Klenk H.-P."/>
            <person name="Fardeau M.-L."/>
            <person name="Spring S."/>
        </authorList>
    </citation>
    <scope>NUCLEOTIDE SEQUENCE [LARGE SCALE GENOMIC DNA]</scope>
    <source>
        <strain evidence="7 8">L21-TH-D2</strain>
    </source>
</reference>
<dbReference type="EC" id="2.7.6.2" evidence="5"/>
<dbReference type="Gene3D" id="3.40.50.10240">
    <property type="entry name" value="Thiamin pyrophosphokinase, catalytic domain"/>
    <property type="match status" value="1"/>
</dbReference>
<dbReference type="GO" id="GO:0006772">
    <property type="term" value="P:thiamine metabolic process"/>
    <property type="evidence" value="ECO:0007669"/>
    <property type="project" value="UniProtKB-UniRule"/>
</dbReference>
<dbReference type="GO" id="GO:0030975">
    <property type="term" value="F:thiamine binding"/>
    <property type="evidence" value="ECO:0007669"/>
    <property type="project" value="InterPro"/>
</dbReference>
<dbReference type="SUPFAM" id="SSF63999">
    <property type="entry name" value="Thiamin pyrophosphokinase, catalytic domain"/>
    <property type="match status" value="1"/>
</dbReference>
<dbReference type="GO" id="GO:0005524">
    <property type="term" value="F:ATP binding"/>
    <property type="evidence" value="ECO:0007669"/>
    <property type="project" value="UniProtKB-KW"/>
</dbReference>
<dbReference type="eggNOG" id="COG1564">
    <property type="taxonomic scope" value="Bacteria"/>
</dbReference>
<dbReference type="EMBL" id="ARZA01000066">
    <property type="protein sequence ID" value="EOD01323.1"/>
    <property type="molecule type" value="Genomic_DNA"/>
</dbReference>
<evidence type="ECO:0000313" key="8">
    <source>
        <dbReference type="Proteomes" id="UP000013378"/>
    </source>
</evidence>
<keyword evidence="3 7" id="KW-0418">Kinase</keyword>
<evidence type="ECO:0000256" key="3">
    <source>
        <dbReference type="ARBA" id="ARBA00022777"/>
    </source>
</evidence>
<dbReference type="GO" id="GO:0004788">
    <property type="term" value="F:thiamine diphosphokinase activity"/>
    <property type="evidence" value="ECO:0007669"/>
    <property type="project" value="UniProtKB-UniRule"/>
</dbReference>
<evidence type="ECO:0000259" key="6">
    <source>
        <dbReference type="SMART" id="SM00983"/>
    </source>
</evidence>
<dbReference type="GO" id="GO:0016301">
    <property type="term" value="F:kinase activity"/>
    <property type="evidence" value="ECO:0007669"/>
    <property type="project" value="UniProtKB-KW"/>
</dbReference>
<organism evidence="7 8">
    <name type="scientific">Caldisalinibacter kiritimatiensis</name>
    <dbReference type="NCBI Taxonomy" id="1304284"/>
    <lineage>
        <taxon>Bacteria</taxon>
        <taxon>Bacillati</taxon>
        <taxon>Bacillota</taxon>
        <taxon>Tissierellia</taxon>
        <taxon>Tissierellales</taxon>
        <taxon>Thermohalobacteraceae</taxon>
        <taxon>Caldisalinibacter</taxon>
    </lineage>
</organism>
<dbReference type="SMART" id="SM00983">
    <property type="entry name" value="TPK_B1_binding"/>
    <property type="match status" value="1"/>
</dbReference>
<comment type="caution">
    <text evidence="7">The sequence shown here is derived from an EMBL/GenBank/DDBJ whole genome shotgun (WGS) entry which is preliminary data.</text>
</comment>
<dbReference type="Pfam" id="PF04263">
    <property type="entry name" value="TPK_catalytic"/>
    <property type="match status" value="1"/>
</dbReference>
<dbReference type="InterPro" id="IPR006282">
    <property type="entry name" value="Thi_PPkinase"/>
</dbReference>
<protein>
    <recommendedName>
        <fullName evidence="5">Thiamine diphosphokinase</fullName>
        <ecNumber evidence="5">2.7.6.2</ecNumber>
    </recommendedName>
</protein>
<keyword evidence="8" id="KW-1185">Reference proteome</keyword>
<evidence type="ECO:0000256" key="1">
    <source>
        <dbReference type="ARBA" id="ARBA00022679"/>
    </source>
</evidence>
<dbReference type="GO" id="GO:0009229">
    <property type="term" value="P:thiamine diphosphate biosynthetic process"/>
    <property type="evidence" value="ECO:0007669"/>
    <property type="project" value="InterPro"/>
</dbReference>
<name>R1AVV6_9FIRM</name>
<keyword evidence="1 7" id="KW-0808">Transferase</keyword>
<dbReference type="InterPro" id="IPR007373">
    <property type="entry name" value="Thiamin_PyroPKinase_B1-bd"/>
</dbReference>